<organism evidence="2 3">
    <name type="scientific">Escherichia coli H605</name>
    <dbReference type="NCBI Taxonomy" id="656410"/>
    <lineage>
        <taxon>Bacteria</taxon>
        <taxon>Pseudomonadati</taxon>
        <taxon>Pseudomonadota</taxon>
        <taxon>Gammaproteobacteria</taxon>
        <taxon>Enterobacterales</taxon>
        <taxon>Enterobacteriaceae</taxon>
        <taxon>Escherichia</taxon>
    </lineage>
</organism>
<dbReference type="AlphaFoldDB" id="A0AAJ3U242"/>
<reference evidence="2 3" key="1">
    <citation type="submission" date="2010-04" db="EMBL/GenBank/DDBJ databases">
        <title>The Genome Sequence of Escherichia coli H605.</title>
        <authorList>
            <consortium name="The Broad Institute Genome Sequencing Platform"/>
            <consortium name="The Broad Institute Genome Sequencing Center for Infectious Disease"/>
            <person name="Feldgarden M."/>
            <person name="Gordon D.M."/>
            <person name="Johnson J.R."/>
            <person name="Johnston B.D."/>
            <person name="Young S."/>
            <person name="Zeng Q."/>
            <person name="Koehrsen M."/>
            <person name="Alvarado L."/>
            <person name="Berlin A.M."/>
            <person name="Borenstein D."/>
            <person name="Chapman S.B."/>
            <person name="Chen Z."/>
            <person name="Engels R."/>
            <person name="Freedman E."/>
            <person name="Gellesch M."/>
            <person name="Goldberg J."/>
            <person name="Griggs A."/>
            <person name="Gujja S."/>
            <person name="Heilman E.R."/>
            <person name="Heiman D.I."/>
            <person name="Hepburn T.A."/>
            <person name="Howarth C."/>
            <person name="Jen D."/>
            <person name="Larson L."/>
            <person name="Mehta T."/>
            <person name="Park D."/>
            <person name="Pearson M."/>
            <person name="Richards J."/>
            <person name="Roberts A."/>
            <person name="Saif S."/>
            <person name="Shea T.D."/>
            <person name="Shenoy N."/>
            <person name="Sisk P."/>
            <person name="Stolte C."/>
            <person name="Sykes S.N."/>
            <person name="Walk T."/>
            <person name="White J."/>
            <person name="Yandava C."/>
            <person name="Haas B."/>
            <person name="Henn M.R."/>
            <person name="Nusbaum C."/>
            <person name="Birren B."/>
        </authorList>
    </citation>
    <scope>NUCLEOTIDE SEQUENCE [LARGE SCALE GENOMIC DNA]</scope>
    <source>
        <strain evidence="2 3">H605</strain>
    </source>
</reference>
<comment type="caution">
    <text evidence="2">The sequence shown here is derived from an EMBL/GenBank/DDBJ whole genome shotgun (WGS) entry which is preliminary data.</text>
</comment>
<keyword evidence="1" id="KW-1133">Transmembrane helix</keyword>
<protein>
    <submittedName>
        <fullName evidence="2">Inner membrane protein YjiG</fullName>
    </submittedName>
</protein>
<feature type="transmembrane region" description="Helical" evidence="1">
    <location>
        <begin position="12"/>
        <end position="32"/>
    </location>
</feature>
<evidence type="ECO:0000313" key="3">
    <source>
        <dbReference type="Proteomes" id="UP000243401"/>
    </source>
</evidence>
<gene>
    <name evidence="2" type="ORF">EATG_03235</name>
</gene>
<keyword evidence="1" id="KW-0812">Transmembrane</keyword>
<dbReference type="Proteomes" id="UP000243401">
    <property type="component" value="Unassembled WGS sequence"/>
</dbReference>
<feature type="transmembrane region" description="Helical" evidence="1">
    <location>
        <begin position="52"/>
        <end position="74"/>
    </location>
</feature>
<evidence type="ECO:0000313" key="2">
    <source>
        <dbReference type="EMBL" id="OSL50709.1"/>
    </source>
</evidence>
<name>A0AAJ3U242_ECOLX</name>
<sequence length="75" mass="8267">MGHFPCQSRNSTATVAVSLTINTVLLPAMYLMASTVQNVGRSLETAEVNAKYHLHIITVCVINAFLSIWVMQFIV</sequence>
<accession>A0AAJ3U242</accession>
<evidence type="ECO:0000256" key="1">
    <source>
        <dbReference type="SAM" id="Phobius"/>
    </source>
</evidence>
<keyword evidence="1" id="KW-0472">Membrane</keyword>
<dbReference type="EMBL" id="ADJX01000001">
    <property type="protein sequence ID" value="OSL50709.1"/>
    <property type="molecule type" value="Genomic_DNA"/>
</dbReference>
<proteinExistence type="predicted"/>